<dbReference type="NCBIfam" id="TIGR03293">
    <property type="entry name" value="PhnG_redo"/>
    <property type="match status" value="1"/>
</dbReference>
<evidence type="ECO:0000313" key="1">
    <source>
        <dbReference type="EMBL" id="BCS89872.1"/>
    </source>
</evidence>
<protein>
    <submittedName>
        <fullName evidence="1">Phosphonate metabolism protein PhnG</fullName>
    </submittedName>
</protein>
<dbReference type="EMBL" id="AP024485">
    <property type="protein sequence ID" value="BCS89872.1"/>
    <property type="molecule type" value="Genomic_DNA"/>
</dbReference>
<evidence type="ECO:0000313" key="2">
    <source>
        <dbReference type="Proteomes" id="UP001053296"/>
    </source>
</evidence>
<keyword evidence="2" id="KW-1185">Reference proteome</keyword>
<gene>
    <name evidence="1" type="primary">phnG</name>
    <name evidence="1" type="ORF">PSDVSF_31140</name>
</gene>
<reference evidence="1" key="1">
    <citation type="journal article" date="2022" name="Arch. Microbiol.">
        <title>Pseudodesulfovibrio sediminis sp. nov., a mesophilic and neutrophilic sulfate-reducing bacterium isolated from sediment of a brackish lake.</title>
        <authorList>
            <person name="Takahashi A."/>
            <person name="Kojima H."/>
            <person name="Watanabe M."/>
            <person name="Fukui M."/>
        </authorList>
    </citation>
    <scope>NUCLEOTIDE SEQUENCE</scope>
    <source>
        <strain evidence="1">SF6</strain>
    </source>
</reference>
<name>A0ABM7P8Y5_9BACT</name>
<dbReference type="RefSeq" id="WP_229591826.1">
    <property type="nucleotide sequence ID" value="NZ_AP024485.1"/>
</dbReference>
<organism evidence="1 2">
    <name type="scientific">Pseudodesulfovibrio sediminis</name>
    <dbReference type="NCBI Taxonomy" id="2810563"/>
    <lineage>
        <taxon>Bacteria</taxon>
        <taxon>Pseudomonadati</taxon>
        <taxon>Thermodesulfobacteriota</taxon>
        <taxon>Desulfovibrionia</taxon>
        <taxon>Desulfovibrionales</taxon>
        <taxon>Desulfovibrionaceae</taxon>
    </lineage>
</organism>
<dbReference type="InterPro" id="IPR009609">
    <property type="entry name" value="Phosphonate_metab_PhnG"/>
</dbReference>
<proteinExistence type="predicted"/>
<accession>A0ABM7P8Y5</accession>
<dbReference type="Proteomes" id="UP001053296">
    <property type="component" value="Chromosome"/>
</dbReference>
<dbReference type="Pfam" id="PF06754">
    <property type="entry name" value="PhnG"/>
    <property type="match status" value="1"/>
</dbReference>
<sequence>MKPDSDTIDALHQGTQARKDWMSTLARIETDRLEKAFAALDAPPRFSHLRAPEIGMAMVRARAEAKGRQFNLGEMTISRCSIQLENGPIGHGYIAGRDKRHAELAALFDALLQTPEHGPRLHETIRTFAREQAEHMNAHQAKTAATKVNFFTMVRGED</sequence>